<dbReference type="Gene3D" id="2.40.50.100">
    <property type="match status" value="2"/>
</dbReference>
<evidence type="ECO:0000256" key="3">
    <source>
        <dbReference type="ARBA" id="ARBA00005145"/>
    </source>
</evidence>
<dbReference type="Pfam" id="PF00364">
    <property type="entry name" value="Biotin_lipoyl"/>
    <property type="match status" value="2"/>
</dbReference>
<comment type="function">
    <text evidence="2">E2 component of the 2-oxoglutarate dehydrogenase (OGDH) complex which catalyzes the second step in the conversion of 2-oxoglutarate to succinyl-CoA and CO(2).</text>
</comment>
<dbReference type="NCBIfam" id="TIGR02927">
    <property type="entry name" value="SucB_Actino"/>
    <property type="match status" value="1"/>
</dbReference>
<keyword evidence="5" id="KW-0816">Tricarboxylic acid cycle</keyword>
<dbReference type="InterPro" id="IPR036625">
    <property type="entry name" value="E3-bd_dom_sf"/>
</dbReference>
<evidence type="ECO:0000256" key="7">
    <source>
        <dbReference type="ARBA" id="ARBA00022823"/>
    </source>
</evidence>
<evidence type="ECO:0000259" key="13">
    <source>
        <dbReference type="PROSITE" id="PS51826"/>
    </source>
</evidence>
<evidence type="ECO:0000256" key="11">
    <source>
        <dbReference type="SAM" id="MobiDB-lite"/>
    </source>
</evidence>
<feature type="region of interest" description="Disordered" evidence="11">
    <location>
        <begin position="203"/>
        <end position="332"/>
    </location>
</feature>
<dbReference type="Gene3D" id="4.10.320.10">
    <property type="entry name" value="E3-binding domain"/>
    <property type="match status" value="1"/>
</dbReference>
<proteinExistence type="inferred from homology"/>
<dbReference type="Proteomes" id="UP001597213">
    <property type="component" value="Unassembled WGS sequence"/>
</dbReference>
<feature type="compositionally biased region" description="Basic and acidic residues" evidence="11">
    <location>
        <begin position="229"/>
        <end position="238"/>
    </location>
</feature>
<keyword evidence="8 14" id="KW-0012">Acyltransferase</keyword>
<feature type="compositionally biased region" description="Low complexity" evidence="11">
    <location>
        <begin position="291"/>
        <end position="325"/>
    </location>
</feature>
<evidence type="ECO:0000256" key="5">
    <source>
        <dbReference type="ARBA" id="ARBA00022532"/>
    </source>
</evidence>
<feature type="domain" description="Lipoyl-binding" evidence="12">
    <location>
        <begin position="124"/>
        <end position="199"/>
    </location>
</feature>
<comment type="similarity">
    <text evidence="4">Belongs to the 2-oxoacid dehydrogenase family.</text>
</comment>
<gene>
    <name evidence="14" type="primary">odhB</name>
    <name evidence="14" type="ORF">ACFSCT_09615</name>
</gene>
<dbReference type="NCBIfam" id="TIGR01347">
    <property type="entry name" value="sucB"/>
    <property type="match status" value="1"/>
</dbReference>
<protein>
    <recommendedName>
        <fullName evidence="10">Dihydrolipoyllysine-residue succinyltransferase</fullName>
        <ecNumber evidence="10">2.3.1.61</ecNumber>
    </recommendedName>
</protein>
<dbReference type="Gene3D" id="3.30.559.10">
    <property type="entry name" value="Chloramphenicol acetyltransferase-like domain"/>
    <property type="match status" value="1"/>
</dbReference>
<comment type="catalytic activity">
    <reaction evidence="9">
        <text>N(6)-[(R)-dihydrolipoyl]-L-lysyl-[protein] + succinyl-CoA = N(6)-[(R)-S(8)-succinyldihydrolipoyl]-L-lysyl-[protein] + CoA</text>
        <dbReference type="Rhea" id="RHEA:15213"/>
        <dbReference type="Rhea" id="RHEA-COMP:10475"/>
        <dbReference type="Rhea" id="RHEA-COMP:20092"/>
        <dbReference type="ChEBI" id="CHEBI:57287"/>
        <dbReference type="ChEBI" id="CHEBI:57292"/>
        <dbReference type="ChEBI" id="CHEBI:83100"/>
        <dbReference type="ChEBI" id="CHEBI:83120"/>
        <dbReference type="EC" id="2.3.1.61"/>
    </reaction>
</comment>
<dbReference type="InterPro" id="IPR014276">
    <property type="entry name" value="2-oxoglutarate_DH_E2"/>
</dbReference>
<dbReference type="InterPro" id="IPR006255">
    <property type="entry name" value="SucB"/>
</dbReference>
<keyword evidence="6 14" id="KW-0808">Transferase</keyword>
<dbReference type="SUPFAM" id="SSF47005">
    <property type="entry name" value="Peripheral subunit-binding domain of 2-oxo acid dehydrogenase complex"/>
    <property type="match status" value="1"/>
</dbReference>
<dbReference type="RefSeq" id="WP_379142262.1">
    <property type="nucleotide sequence ID" value="NZ_JBHUEN010000022.1"/>
</dbReference>
<feature type="compositionally biased region" description="Low complexity" evidence="11">
    <location>
        <begin position="203"/>
        <end position="214"/>
    </location>
</feature>
<dbReference type="InterPro" id="IPR001078">
    <property type="entry name" value="2-oxoacid_DH_actylTfrase"/>
</dbReference>
<comment type="caution">
    <text evidence="14">The sequence shown here is derived from an EMBL/GenBank/DDBJ whole genome shotgun (WGS) entry which is preliminary data.</text>
</comment>
<dbReference type="EMBL" id="JBHUEN010000022">
    <property type="protein sequence ID" value="MFD1881973.1"/>
    <property type="molecule type" value="Genomic_DNA"/>
</dbReference>
<dbReference type="CDD" id="cd06849">
    <property type="entry name" value="lipoyl_domain"/>
    <property type="match status" value="2"/>
</dbReference>
<comment type="pathway">
    <text evidence="3">Amino-acid degradation; L-lysine degradation via saccharopine pathway; glutaryl-CoA from L-lysine: step 6/6.</text>
</comment>
<dbReference type="InterPro" id="IPR023213">
    <property type="entry name" value="CAT-like_dom_sf"/>
</dbReference>
<feature type="compositionally biased region" description="Basic and acidic residues" evidence="11">
    <location>
        <begin position="269"/>
        <end position="290"/>
    </location>
</feature>
<dbReference type="InterPro" id="IPR011053">
    <property type="entry name" value="Single_hybrid_motif"/>
</dbReference>
<keyword evidence="7" id="KW-0450">Lipoyl</keyword>
<evidence type="ECO:0000256" key="1">
    <source>
        <dbReference type="ARBA" id="ARBA00001938"/>
    </source>
</evidence>
<evidence type="ECO:0000256" key="9">
    <source>
        <dbReference type="ARBA" id="ARBA00052761"/>
    </source>
</evidence>
<comment type="cofactor">
    <cofactor evidence="1">
        <name>(R)-lipoate</name>
        <dbReference type="ChEBI" id="CHEBI:83088"/>
    </cofactor>
</comment>
<dbReference type="InterPro" id="IPR000089">
    <property type="entry name" value="Biotin_lipoyl"/>
</dbReference>
<feature type="region of interest" description="Disordered" evidence="11">
    <location>
        <begin position="83"/>
        <end position="119"/>
    </location>
</feature>
<dbReference type="PANTHER" id="PTHR43416:SF5">
    <property type="entry name" value="DIHYDROLIPOYLLYSINE-RESIDUE SUCCINYLTRANSFERASE COMPONENT OF 2-OXOGLUTARATE DEHYDROGENASE COMPLEX, MITOCHONDRIAL"/>
    <property type="match status" value="1"/>
</dbReference>
<sequence>MSIEVRVPTLGESVTEATVATWFKKPGDTVAADEMLCELETDKVTVEVPSPGAGVLAEIVVPEGQTVAAGGLLAMLDEQGAKAAAASSAPDRSTEPAETGKAQTPRKAKAEETESETSAMSGNNIDVMVPTLGESVTEATVATWFKKVGDAVTQDEMLCELETDKVSVEVPAPASGVLAEILAQEGETVAANARLAIITEGASAGAPAKSGAKPKAGDEPDTPAPEDTSDAHGVKAEDVGSPGAGPEEVKVRDDVEDAPSAKKAMAEAGLKDSEVKGTGRDGRIMKEDVAAAKAAPRPAAAPASAPAASSDPPAPASIPRAPSSAEDAAREERVKMTRLRATIARRLKDAQNTAAMLTTYNEADMKAIMDLRNEYKDAFEKKHKVKLGFMSFFVKACTHALKEVPEVNAEIDGGDVVYKNYVNMGVAVGTPQGLVVPVVRDADQKSFAQIEKEIAELGLRARDGKLTMAEMQGGTFTISNGGVYGSLMSSPILNPPQSGILGMHKIQDRPVVVGGEIVIRPMMYLALSYDHRIVDGKGAVTFLVRVKEALEDPRRLLMDL</sequence>
<evidence type="ECO:0000256" key="8">
    <source>
        <dbReference type="ARBA" id="ARBA00023315"/>
    </source>
</evidence>
<evidence type="ECO:0000256" key="4">
    <source>
        <dbReference type="ARBA" id="ARBA00007317"/>
    </source>
</evidence>
<evidence type="ECO:0000313" key="15">
    <source>
        <dbReference type="Proteomes" id="UP001597213"/>
    </source>
</evidence>
<dbReference type="PROSITE" id="PS50968">
    <property type="entry name" value="BIOTINYL_LIPOYL"/>
    <property type="match status" value="2"/>
</dbReference>
<dbReference type="GO" id="GO:0004149">
    <property type="term" value="F:dihydrolipoyllysine-residue succinyltransferase activity"/>
    <property type="evidence" value="ECO:0007669"/>
    <property type="project" value="UniProtKB-EC"/>
</dbReference>
<organism evidence="14 15">
    <name type="scientific">Paracoccus pacificus</name>
    <dbReference type="NCBI Taxonomy" id="1463598"/>
    <lineage>
        <taxon>Bacteria</taxon>
        <taxon>Pseudomonadati</taxon>
        <taxon>Pseudomonadota</taxon>
        <taxon>Alphaproteobacteria</taxon>
        <taxon>Rhodobacterales</taxon>
        <taxon>Paracoccaceae</taxon>
        <taxon>Paracoccus</taxon>
    </lineage>
</organism>
<dbReference type="NCBIfam" id="NF004309">
    <property type="entry name" value="PRK05704.1"/>
    <property type="match status" value="1"/>
</dbReference>
<evidence type="ECO:0000259" key="12">
    <source>
        <dbReference type="PROSITE" id="PS50968"/>
    </source>
</evidence>
<evidence type="ECO:0000256" key="6">
    <source>
        <dbReference type="ARBA" id="ARBA00022679"/>
    </source>
</evidence>
<dbReference type="InterPro" id="IPR050537">
    <property type="entry name" value="2-oxoacid_dehydrogenase"/>
</dbReference>
<dbReference type="EC" id="2.3.1.61" evidence="10"/>
<evidence type="ECO:0000256" key="2">
    <source>
        <dbReference type="ARBA" id="ARBA00004052"/>
    </source>
</evidence>
<dbReference type="SUPFAM" id="SSF52777">
    <property type="entry name" value="CoA-dependent acyltransferases"/>
    <property type="match status" value="1"/>
</dbReference>
<feature type="domain" description="Lipoyl-binding" evidence="12">
    <location>
        <begin position="2"/>
        <end position="77"/>
    </location>
</feature>
<reference evidence="15" key="1">
    <citation type="journal article" date="2019" name="Int. J. Syst. Evol. Microbiol.">
        <title>The Global Catalogue of Microorganisms (GCM) 10K type strain sequencing project: providing services to taxonomists for standard genome sequencing and annotation.</title>
        <authorList>
            <consortium name="The Broad Institute Genomics Platform"/>
            <consortium name="The Broad Institute Genome Sequencing Center for Infectious Disease"/>
            <person name="Wu L."/>
            <person name="Ma J."/>
        </authorList>
    </citation>
    <scope>NUCLEOTIDE SEQUENCE [LARGE SCALE GENOMIC DNA]</scope>
    <source>
        <strain evidence="15">CCUG 56029</strain>
    </source>
</reference>
<evidence type="ECO:0000256" key="10">
    <source>
        <dbReference type="NCBIfam" id="TIGR01347"/>
    </source>
</evidence>
<dbReference type="PANTHER" id="PTHR43416">
    <property type="entry name" value="DIHYDROLIPOYLLYSINE-RESIDUE SUCCINYLTRANSFERASE COMPONENT OF 2-OXOGLUTARATE DEHYDROGENASE COMPLEX, MITOCHONDRIAL-RELATED"/>
    <property type="match status" value="1"/>
</dbReference>
<dbReference type="Pfam" id="PF02817">
    <property type="entry name" value="E3_binding"/>
    <property type="match status" value="1"/>
</dbReference>
<dbReference type="Pfam" id="PF00198">
    <property type="entry name" value="2-oxoacid_dh"/>
    <property type="match status" value="1"/>
</dbReference>
<evidence type="ECO:0000313" key="14">
    <source>
        <dbReference type="EMBL" id="MFD1881973.1"/>
    </source>
</evidence>
<dbReference type="SUPFAM" id="SSF51230">
    <property type="entry name" value="Single hybrid motif"/>
    <property type="match status" value="2"/>
</dbReference>
<name>A0ABW4R8G3_9RHOB</name>
<dbReference type="InterPro" id="IPR004167">
    <property type="entry name" value="PSBD"/>
</dbReference>
<accession>A0ABW4R8G3</accession>
<feature type="domain" description="Peripheral subunit-binding (PSBD)" evidence="13">
    <location>
        <begin position="256"/>
        <end position="293"/>
    </location>
</feature>
<keyword evidence="15" id="KW-1185">Reference proteome</keyword>
<dbReference type="PROSITE" id="PS51826">
    <property type="entry name" value="PSBD"/>
    <property type="match status" value="1"/>
</dbReference>